<dbReference type="EMBL" id="LODT01000047">
    <property type="protein sequence ID" value="KYQ88820.1"/>
    <property type="molecule type" value="Genomic_DNA"/>
</dbReference>
<dbReference type="SUPFAM" id="SSF90229">
    <property type="entry name" value="CCCH zinc finger"/>
    <property type="match status" value="1"/>
</dbReference>
<evidence type="ECO:0000256" key="2">
    <source>
        <dbReference type="ARBA" id="ARBA00022771"/>
    </source>
</evidence>
<protein>
    <submittedName>
        <fullName evidence="8">RING zinc finger-containing protein</fullName>
    </submittedName>
</protein>
<keyword evidence="2 4" id="KW-0863">Zinc-finger</keyword>
<dbReference type="PROSITE" id="PS00518">
    <property type="entry name" value="ZF_RING_1"/>
    <property type="match status" value="1"/>
</dbReference>
<dbReference type="Pfam" id="PF13920">
    <property type="entry name" value="zf-C3HC4_3"/>
    <property type="match status" value="1"/>
</dbReference>
<feature type="domain" description="RING-type" evidence="6">
    <location>
        <begin position="205"/>
        <end position="243"/>
    </location>
</feature>
<dbReference type="InterPro" id="IPR001841">
    <property type="entry name" value="Znf_RING"/>
</dbReference>
<dbReference type="GO" id="GO:0034247">
    <property type="term" value="P:snoRNA splicing"/>
    <property type="evidence" value="ECO:0007669"/>
    <property type="project" value="TreeGrafter"/>
</dbReference>
<dbReference type="InterPro" id="IPR017907">
    <property type="entry name" value="Znf_RING_CS"/>
</dbReference>
<dbReference type="AlphaFoldDB" id="A0A151Z4D4"/>
<feature type="zinc finger region" description="C3H1-type" evidence="4">
    <location>
        <begin position="132"/>
        <end position="160"/>
    </location>
</feature>
<name>A0A151Z4D4_TIELA</name>
<dbReference type="PROSITE" id="PS50103">
    <property type="entry name" value="ZF_C3H1"/>
    <property type="match status" value="1"/>
</dbReference>
<evidence type="ECO:0000256" key="5">
    <source>
        <dbReference type="SAM" id="MobiDB-lite"/>
    </source>
</evidence>
<dbReference type="GO" id="GO:0005684">
    <property type="term" value="C:U2-type spliceosomal complex"/>
    <property type="evidence" value="ECO:0007669"/>
    <property type="project" value="TreeGrafter"/>
</dbReference>
<keyword evidence="9" id="KW-1185">Reference proteome</keyword>
<dbReference type="FunCoup" id="A0A151Z4D4">
    <property type="interactions" value="141"/>
</dbReference>
<dbReference type="InParanoid" id="A0A151Z4D4"/>
<dbReference type="Gene3D" id="3.30.40.10">
    <property type="entry name" value="Zinc/RING finger domain, C3HC4 (zinc finger)"/>
    <property type="match status" value="1"/>
</dbReference>
<evidence type="ECO:0000256" key="1">
    <source>
        <dbReference type="ARBA" id="ARBA00022723"/>
    </source>
</evidence>
<dbReference type="SMART" id="SM00356">
    <property type="entry name" value="ZnF_C3H1"/>
    <property type="match status" value="1"/>
</dbReference>
<gene>
    <name evidence="8" type="ORF">DLAC_10619</name>
</gene>
<dbReference type="OMA" id="YKQTGQC"/>
<dbReference type="GO" id="GO:0008270">
    <property type="term" value="F:zinc ion binding"/>
    <property type="evidence" value="ECO:0007669"/>
    <property type="project" value="UniProtKB-KW"/>
</dbReference>
<dbReference type="PANTHER" id="PTHR12930:SF0">
    <property type="entry name" value="RING FINGER PROTEIN 113B"/>
    <property type="match status" value="1"/>
</dbReference>
<dbReference type="OrthoDB" id="25761at2759"/>
<comment type="caution">
    <text evidence="8">The sequence shown here is derived from an EMBL/GenBank/DDBJ whole genome shotgun (WGS) entry which is preliminary data.</text>
</comment>
<dbReference type="InterPro" id="IPR000571">
    <property type="entry name" value="Znf_CCCH"/>
</dbReference>
<dbReference type="Proteomes" id="UP000076078">
    <property type="component" value="Unassembled WGS sequence"/>
</dbReference>
<feature type="domain" description="C3H1-type" evidence="7">
    <location>
        <begin position="132"/>
        <end position="160"/>
    </location>
</feature>
<dbReference type="InterPro" id="IPR039971">
    <property type="entry name" value="CWC24-like"/>
</dbReference>
<keyword evidence="1 4" id="KW-0479">Metal-binding</keyword>
<dbReference type="PROSITE" id="PS50089">
    <property type="entry name" value="ZF_RING_2"/>
    <property type="match status" value="1"/>
</dbReference>
<dbReference type="SUPFAM" id="SSF57850">
    <property type="entry name" value="RING/U-box"/>
    <property type="match status" value="1"/>
</dbReference>
<organism evidence="8 9">
    <name type="scientific">Tieghemostelium lacteum</name>
    <name type="common">Slime mold</name>
    <name type="synonym">Dictyostelium lacteum</name>
    <dbReference type="NCBI Taxonomy" id="361077"/>
    <lineage>
        <taxon>Eukaryota</taxon>
        <taxon>Amoebozoa</taxon>
        <taxon>Evosea</taxon>
        <taxon>Eumycetozoa</taxon>
        <taxon>Dictyostelia</taxon>
        <taxon>Dictyosteliales</taxon>
        <taxon>Raperosteliaceae</taxon>
        <taxon>Tieghemostelium</taxon>
    </lineage>
</organism>
<feature type="region of interest" description="Disordered" evidence="5">
    <location>
        <begin position="1"/>
        <end position="76"/>
    </location>
</feature>
<sequence>MKELVSGKDTTNDDSSSDEDNTKDDDNQIKKKIKTAKINVYSSSTSSNNASQRDDSVSFESSGTGVSLIKDSEHTSMEIEKEKVEAEVTNDDGIYKGMKNYTNYIPKNPEKKSLVKTGPTRATNYRVSSRIDYQPDVCKDYKQTGQCTFGDACKFLHDRGDYKLGWQIDREYEDEQKKRKQAGASEVPSDIKQVQDELDSLPHACFLCKLEYTDPVMTACKHFFCQECALEQNKKTNKCALCQKPTNGAFTFPKKELEKLKLKSRAYFQQLQQQKQEEEEEEQ</sequence>
<evidence type="ECO:0000259" key="7">
    <source>
        <dbReference type="PROSITE" id="PS50103"/>
    </source>
</evidence>
<feature type="compositionally biased region" description="Low complexity" evidence="5">
    <location>
        <begin position="42"/>
        <end position="51"/>
    </location>
</feature>
<dbReference type="STRING" id="361077.A0A151Z4D4"/>
<dbReference type="Pfam" id="PF00642">
    <property type="entry name" value="zf-CCCH"/>
    <property type="match status" value="1"/>
</dbReference>
<dbReference type="Gene3D" id="4.10.1000.10">
    <property type="entry name" value="Zinc finger, CCCH-type"/>
    <property type="match status" value="1"/>
</dbReference>
<evidence type="ECO:0000313" key="8">
    <source>
        <dbReference type="EMBL" id="KYQ88820.1"/>
    </source>
</evidence>
<dbReference type="PANTHER" id="PTHR12930">
    <property type="entry name" value="ZINC FINGER PROTEIN 183"/>
    <property type="match status" value="1"/>
</dbReference>
<dbReference type="CDD" id="cd16539">
    <property type="entry name" value="RING-HC_RNF113A_B"/>
    <property type="match status" value="1"/>
</dbReference>
<dbReference type="InterPro" id="IPR036855">
    <property type="entry name" value="Znf_CCCH_sf"/>
</dbReference>
<evidence type="ECO:0000259" key="6">
    <source>
        <dbReference type="PROSITE" id="PS50089"/>
    </source>
</evidence>
<keyword evidence="3 4" id="KW-0862">Zinc</keyword>
<proteinExistence type="predicted"/>
<accession>A0A151Z4D4</accession>
<evidence type="ECO:0000313" key="9">
    <source>
        <dbReference type="Proteomes" id="UP000076078"/>
    </source>
</evidence>
<evidence type="ECO:0000256" key="3">
    <source>
        <dbReference type="ARBA" id="ARBA00022833"/>
    </source>
</evidence>
<reference evidence="8 9" key="1">
    <citation type="submission" date="2015-12" db="EMBL/GenBank/DDBJ databases">
        <title>Dictyostelia acquired genes for synthesis and detection of signals that induce cell-type specialization by lateral gene transfer from prokaryotes.</title>
        <authorList>
            <person name="Gloeckner G."/>
            <person name="Schaap P."/>
        </authorList>
    </citation>
    <scope>NUCLEOTIDE SEQUENCE [LARGE SCALE GENOMIC DNA]</scope>
    <source>
        <strain evidence="8 9">TK</strain>
    </source>
</reference>
<dbReference type="SMART" id="SM00184">
    <property type="entry name" value="RING"/>
    <property type="match status" value="1"/>
</dbReference>
<dbReference type="InterPro" id="IPR013083">
    <property type="entry name" value="Znf_RING/FYVE/PHD"/>
</dbReference>
<evidence type="ECO:0000256" key="4">
    <source>
        <dbReference type="PROSITE-ProRule" id="PRU00723"/>
    </source>
</evidence>